<protein>
    <recommendedName>
        <fullName evidence="9">Mitochondrial inner membrane protease subunit</fullName>
        <ecNumber evidence="9">3.4.21.-</ecNumber>
    </recommendedName>
</protein>
<evidence type="ECO:0000256" key="1">
    <source>
        <dbReference type="ARBA" id="ARBA00004273"/>
    </source>
</evidence>
<evidence type="ECO:0000256" key="5">
    <source>
        <dbReference type="ARBA" id="ARBA00023128"/>
    </source>
</evidence>
<dbReference type="OrthoDB" id="308440at2759"/>
<dbReference type="GeneID" id="105447493"/>
<dbReference type="FunCoup" id="A0A7M7P1T9">
    <property type="interactions" value="876"/>
</dbReference>
<dbReference type="Gene3D" id="2.10.109.10">
    <property type="entry name" value="Umud Fragment, subunit A"/>
    <property type="match status" value="1"/>
</dbReference>
<dbReference type="InterPro" id="IPR036286">
    <property type="entry name" value="LexA/Signal_pep-like_sf"/>
</dbReference>
<keyword evidence="6" id="KW-0472">Membrane</keyword>
<evidence type="ECO:0000256" key="7">
    <source>
        <dbReference type="ARBA" id="ARBA00038445"/>
    </source>
</evidence>
<organism evidence="11 12">
    <name type="scientific">Strongylocentrotus purpuratus</name>
    <name type="common">Purple sea urchin</name>
    <dbReference type="NCBI Taxonomy" id="7668"/>
    <lineage>
        <taxon>Eukaryota</taxon>
        <taxon>Metazoa</taxon>
        <taxon>Echinodermata</taxon>
        <taxon>Eleutherozoa</taxon>
        <taxon>Echinozoa</taxon>
        <taxon>Echinoidea</taxon>
        <taxon>Euechinoidea</taxon>
        <taxon>Echinacea</taxon>
        <taxon>Camarodonta</taxon>
        <taxon>Echinidea</taxon>
        <taxon>Strongylocentrotidae</taxon>
        <taxon>Strongylocentrotus</taxon>
    </lineage>
</organism>
<dbReference type="InterPro" id="IPR052064">
    <property type="entry name" value="Mito_IMP1_subunit"/>
</dbReference>
<keyword evidence="3 9" id="KW-0999">Mitochondrion inner membrane</keyword>
<keyword evidence="5 9" id="KW-0496">Mitochondrion</keyword>
<dbReference type="GO" id="GO:0004252">
    <property type="term" value="F:serine-type endopeptidase activity"/>
    <property type="evidence" value="ECO:0007669"/>
    <property type="project" value="InterPro"/>
</dbReference>
<evidence type="ECO:0000256" key="6">
    <source>
        <dbReference type="ARBA" id="ARBA00023136"/>
    </source>
</evidence>
<evidence type="ECO:0000313" key="11">
    <source>
        <dbReference type="EnsemblMetazoa" id="XP_030844904"/>
    </source>
</evidence>
<dbReference type="PRINTS" id="PR00727">
    <property type="entry name" value="LEADERPTASE"/>
</dbReference>
<keyword evidence="9" id="KW-0645">Protease</keyword>
<dbReference type="InterPro" id="IPR000223">
    <property type="entry name" value="Pept_S26A_signal_pept_1"/>
</dbReference>
<dbReference type="GO" id="GO:0042720">
    <property type="term" value="C:mitochondrial inner membrane peptidase complex"/>
    <property type="evidence" value="ECO:0000318"/>
    <property type="project" value="GO_Central"/>
</dbReference>
<dbReference type="NCBIfam" id="TIGR02227">
    <property type="entry name" value="sigpep_I_bact"/>
    <property type="match status" value="1"/>
</dbReference>
<feature type="active site" evidence="8">
    <location>
        <position position="43"/>
    </location>
</feature>
<sequence length="160" mass="18352">MTSLFTKSAKLVGQVVKYSALCYCGAYCVSEYIFDFTLCTGPSMLPTIQERDIVLTEHITTRFLFNIKRGDIVIIKSPTDPKQFLCKRVLGLECDQIPQETSWKFLKTTKYIPLGHVWLQGDNQNNSTDSRTFGPVPFGLIRGRAFFRVWPWSSIGWLDR</sequence>
<evidence type="ECO:0000313" key="12">
    <source>
        <dbReference type="Proteomes" id="UP000007110"/>
    </source>
</evidence>
<dbReference type="RefSeq" id="XP_030844903.1">
    <property type="nucleotide sequence ID" value="XM_030989043.1"/>
</dbReference>
<dbReference type="GO" id="GO:0006465">
    <property type="term" value="P:signal peptide processing"/>
    <property type="evidence" value="ECO:0007669"/>
    <property type="project" value="InterPro"/>
</dbReference>
<dbReference type="InterPro" id="IPR019533">
    <property type="entry name" value="Peptidase_S26"/>
</dbReference>
<dbReference type="CTD" id="196294"/>
<feature type="domain" description="Peptidase S26" evidence="10">
    <location>
        <begin position="17"/>
        <end position="97"/>
    </location>
</feature>
<evidence type="ECO:0000256" key="8">
    <source>
        <dbReference type="PIRSR" id="PIRSR600223-1"/>
    </source>
</evidence>
<keyword evidence="4 9" id="KW-0378">Hydrolase</keyword>
<dbReference type="RefSeq" id="XP_030844904.1">
    <property type="nucleotide sequence ID" value="XM_030989044.1"/>
</dbReference>
<dbReference type="CDD" id="cd06530">
    <property type="entry name" value="S26_SPase_I"/>
    <property type="match status" value="1"/>
</dbReference>
<proteinExistence type="inferred from homology"/>
<comment type="subunit">
    <text evidence="2">Heterodimer of 2 subunits, IMMPL1 and IMMPL2.</text>
</comment>
<name>A0A7M7P1T9_STRPU</name>
<dbReference type="PANTHER" id="PTHR12383">
    <property type="entry name" value="PROTEASE FAMILY S26 MITOCHONDRIAL INNER MEMBRANE PROTEASE-RELATED"/>
    <property type="match status" value="1"/>
</dbReference>
<evidence type="ECO:0000259" key="10">
    <source>
        <dbReference type="Pfam" id="PF10502"/>
    </source>
</evidence>
<feature type="domain" description="Peptidase S26" evidence="10">
    <location>
        <begin position="104"/>
        <end position="150"/>
    </location>
</feature>
<dbReference type="OMA" id="LCKGPSM"/>
<dbReference type="EC" id="3.4.21.-" evidence="9"/>
<reference evidence="12" key="1">
    <citation type="submission" date="2015-02" db="EMBL/GenBank/DDBJ databases">
        <title>Genome sequencing for Strongylocentrotus purpuratus.</title>
        <authorList>
            <person name="Murali S."/>
            <person name="Liu Y."/>
            <person name="Vee V."/>
            <person name="English A."/>
            <person name="Wang M."/>
            <person name="Skinner E."/>
            <person name="Han Y."/>
            <person name="Muzny D.M."/>
            <person name="Worley K.C."/>
            <person name="Gibbs R.A."/>
        </authorList>
    </citation>
    <scope>NUCLEOTIDE SEQUENCE</scope>
</reference>
<dbReference type="PANTHER" id="PTHR12383:SF16">
    <property type="entry name" value="MITOCHONDRIAL INNER MEMBRANE PROTEASE SUBUNIT 1"/>
    <property type="match status" value="1"/>
</dbReference>
<dbReference type="GO" id="GO:0006627">
    <property type="term" value="P:protein processing involved in protein targeting to mitochondrion"/>
    <property type="evidence" value="ECO:0000318"/>
    <property type="project" value="GO_Central"/>
</dbReference>
<dbReference type="KEGG" id="spu:105447493"/>
<evidence type="ECO:0000256" key="9">
    <source>
        <dbReference type="RuleBase" id="RU362041"/>
    </source>
</evidence>
<dbReference type="Proteomes" id="UP000007110">
    <property type="component" value="Unassembled WGS sequence"/>
</dbReference>
<accession>A0A7M7P1T9</accession>
<keyword evidence="12" id="KW-1185">Reference proteome</keyword>
<evidence type="ECO:0000256" key="4">
    <source>
        <dbReference type="ARBA" id="ARBA00022801"/>
    </source>
</evidence>
<dbReference type="EnsemblMetazoa" id="XM_030989043">
    <property type="protein sequence ID" value="XP_030844903"/>
    <property type="gene ID" value="LOC105447493"/>
</dbReference>
<reference evidence="11" key="2">
    <citation type="submission" date="2021-01" db="UniProtKB">
        <authorList>
            <consortium name="EnsemblMetazoa"/>
        </authorList>
    </citation>
    <scope>IDENTIFICATION</scope>
</reference>
<dbReference type="Pfam" id="PF10502">
    <property type="entry name" value="Peptidase_S26"/>
    <property type="match status" value="2"/>
</dbReference>
<dbReference type="AlphaFoldDB" id="A0A7M7P1T9"/>
<evidence type="ECO:0000256" key="2">
    <source>
        <dbReference type="ARBA" id="ARBA00011805"/>
    </source>
</evidence>
<comment type="similarity">
    <text evidence="7">Belongs to the peptidase S26 family. IMP1 subfamily.</text>
</comment>
<dbReference type="EnsemblMetazoa" id="XM_030989044">
    <property type="protein sequence ID" value="XP_030844904"/>
    <property type="gene ID" value="LOC105447493"/>
</dbReference>
<feature type="active site" evidence="8">
    <location>
        <position position="87"/>
    </location>
</feature>
<evidence type="ECO:0000256" key="3">
    <source>
        <dbReference type="ARBA" id="ARBA00022792"/>
    </source>
</evidence>
<dbReference type="SUPFAM" id="SSF51306">
    <property type="entry name" value="LexA/Signal peptidase"/>
    <property type="match status" value="1"/>
</dbReference>
<dbReference type="InParanoid" id="A0A7M7P1T9"/>
<comment type="subcellular location">
    <subcellularLocation>
        <location evidence="1 9">Mitochondrion inner membrane</location>
    </subcellularLocation>
</comment>